<evidence type="ECO:0000256" key="10">
    <source>
        <dbReference type="ARBA" id="ARBA00034345"/>
    </source>
</evidence>
<evidence type="ECO:0000256" key="12">
    <source>
        <dbReference type="ARBA" id="ARBA00048445"/>
    </source>
</evidence>
<dbReference type="PANTHER" id="PTHR43884">
    <property type="entry name" value="ACYL-COA DEHYDROGENASE"/>
    <property type="match status" value="1"/>
</dbReference>
<evidence type="ECO:0000256" key="6">
    <source>
        <dbReference type="ARBA" id="ARBA00023033"/>
    </source>
</evidence>
<dbReference type="Pfam" id="PF02771">
    <property type="entry name" value="Acyl-CoA_dh_N"/>
    <property type="match status" value="1"/>
</dbReference>
<feature type="compositionally biased region" description="Low complexity" evidence="14">
    <location>
        <begin position="347"/>
        <end position="362"/>
    </location>
</feature>
<feature type="domain" description="Acyl-CoA dehydrogenase/oxidase N-terminal" evidence="16">
    <location>
        <begin position="37"/>
        <end position="105"/>
    </location>
</feature>
<evidence type="ECO:0000256" key="13">
    <source>
        <dbReference type="ARBA" id="ARBA00049456"/>
    </source>
</evidence>
<dbReference type="InterPro" id="IPR013786">
    <property type="entry name" value="AcylCoA_DH/ox_N"/>
</dbReference>
<keyword evidence="3" id="KW-0288">FMN</keyword>
<keyword evidence="6" id="KW-0503">Monooxygenase</keyword>
<feature type="region of interest" description="Disordered" evidence="14">
    <location>
        <begin position="276"/>
        <end position="333"/>
    </location>
</feature>
<comment type="catalytic activity">
    <reaction evidence="13">
        <text>dibenzothiophene + 2 FMNH2 + 2 O2 = dibenzothiophene 5,5-dioxide + 2 FMN + 2 H2O + 2 H(+)</text>
        <dbReference type="Rhea" id="RHEA:49072"/>
        <dbReference type="ChEBI" id="CHEBI:15377"/>
        <dbReference type="ChEBI" id="CHEBI:15378"/>
        <dbReference type="ChEBI" id="CHEBI:15379"/>
        <dbReference type="ChEBI" id="CHEBI:23681"/>
        <dbReference type="ChEBI" id="CHEBI:57618"/>
        <dbReference type="ChEBI" id="CHEBI:58210"/>
        <dbReference type="ChEBI" id="CHEBI:90356"/>
        <dbReference type="EC" id="1.14.14.21"/>
    </reaction>
</comment>
<dbReference type="InterPro" id="IPR037069">
    <property type="entry name" value="AcylCoA_DH/ox_N_sf"/>
</dbReference>
<protein>
    <recommendedName>
        <fullName evidence="10">Dibenzothiophene monooxygenase</fullName>
        <ecNumber evidence="9">1.14.14.21</ecNumber>
    </recommendedName>
</protein>
<feature type="region of interest" description="Disordered" evidence="14">
    <location>
        <begin position="347"/>
        <end position="390"/>
    </location>
</feature>
<dbReference type="Gene3D" id="1.10.540.10">
    <property type="entry name" value="Acyl-CoA dehydrogenase/oxidase, N-terminal domain"/>
    <property type="match status" value="1"/>
</dbReference>
<dbReference type="SUPFAM" id="SSF56645">
    <property type="entry name" value="Acyl-CoA dehydrogenase NM domain-like"/>
    <property type="match status" value="1"/>
</dbReference>
<dbReference type="InterPro" id="IPR036250">
    <property type="entry name" value="AcylCo_DH-like_C"/>
</dbReference>
<dbReference type="Gene3D" id="1.20.140.10">
    <property type="entry name" value="Butyryl-CoA Dehydrogenase, subunit A, domain 3"/>
    <property type="match status" value="1"/>
</dbReference>
<dbReference type="Pfam" id="PF02770">
    <property type="entry name" value="Acyl-CoA_dh_M"/>
    <property type="match status" value="1"/>
</dbReference>
<evidence type="ECO:0000256" key="3">
    <source>
        <dbReference type="ARBA" id="ARBA00022643"/>
    </source>
</evidence>
<organism evidence="18 19">
    <name type="scientific">Nonomuraea monospora</name>
    <dbReference type="NCBI Taxonomy" id="568818"/>
    <lineage>
        <taxon>Bacteria</taxon>
        <taxon>Bacillati</taxon>
        <taxon>Actinomycetota</taxon>
        <taxon>Actinomycetes</taxon>
        <taxon>Streptosporangiales</taxon>
        <taxon>Streptosporangiaceae</taxon>
        <taxon>Nonomuraea</taxon>
    </lineage>
</organism>
<keyword evidence="2" id="KW-0285">Flavoprotein</keyword>
<comment type="similarity">
    <text evidence="8">Belongs to the DszC flavin monooxygenase family.</text>
</comment>
<dbReference type="SUPFAM" id="SSF47203">
    <property type="entry name" value="Acyl-CoA dehydrogenase C-terminal domain-like"/>
    <property type="match status" value="1"/>
</dbReference>
<feature type="compositionally biased region" description="Low complexity" evidence="14">
    <location>
        <begin position="369"/>
        <end position="379"/>
    </location>
</feature>
<feature type="domain" description="Acyl-CoA oxidase/dehydrogenase middle" evidence="15">
    <location>
        <begin position="138"/>
        <end position="227"/>
    </location>
</feature>
<comment type="catalytic activity">
    <reaction evidence="12">
        <text>dibenzothiophene 5-oxide + FMNH2 + O2 = dibenzothiophene 5,5-dioxide + FMN + H2O + H(+)</text>
        <dbReference type="Rhea" id="RHEA:49080"/>
        <dbReference type="ChEBI" id="CHEBI:15377"/>
        <dbReference type="ChEBI" id="CHEBI:15378"/>
        <dbReference type="ChEBI" id="CHEBI:15379"/>
        <dbReference type="ChEBI" id="CHEBI:23683"/>
        <dbReference type="ChEBI" id="CHEBI:57618"/>
        <dbReference type="ChEBI" id="CHEBI:58210"/>
        <dbReference type="ChEBI" id="CHEBI:90356"/>
    </reaction>
</comment>
<dbReference type="RefSeq" id="WP_344475434.1">
    <property type="nucleotide sequence ID" value="NZ_BAAAQX010000007.1"/>
</dbReference>
<accession>A0ABN3CEX9</accession>
<evidence type="ECO:0000259" key="17">
    <source>
        <dbReference type="Pfam" id="PF08028"/>
    </source>
</evidence>
<evidence type="ECO:0000256" key="9">
    <source>
        <dbReference type="ARBA" id="ARBA00034328"/>
    </source>
</evidence>
<evidence type="ECO:0000256" key="5">
    <source>
        <dbReference type="ARBA" id="ARBA00023002"/>
    </source>
</evidence>
<feature type="domain" description="Acyl-CoA dehydrogenase C-terminal" evidence="17">
    <location>
        <begin position="382"/>
        <end position="479"/>
    </location>
</feature>
<evidence type="ECO:0000259" key="15">
    <source>
        <dbReference type="Pfam" id="PF02770"/>
    </source>
</evidence>
<dbReference type="PANTHER" id="PTHR43884:SF12">
    <property type="entry name" value="ISOVALERYL-COA DEHYDROGENASE, MITOCHONDRIAL-RELATED"/>
    <property type="match status" value="1"/>
</dbReference>
<evidence type="ECO:0000256" key="14">
    <source>
        <dbReference type="SAM" id="MobiDB-lite"/>
    </source>
</evidence>
<comment type="caution">
    <text evidence="18">The sequence shown here is derived from an EMBL/GenBank/DDBJ whole genome shotgun (WGS) entry which is preliminary data.</text>
</comment>
<evidence type="ECO:0000256" key="2">
    <source>
        <dbReference type="ARBA" id="ARBA00022630"/>
    </source>
</evidence>
<proteinExistence type="inferred from homology"/>
<comment type="subcellular location">
    <subcellularLocation>
        <location evidence="1">Cytoplasm</location>
    </subcellularLocation>
</comment>
<evidence type="ECO:0000259" key="16">
    <source>
        <dbReference type="Pfam" id="PF02771"/>
    </source>
</evidence>
<dbReference type="Pfam" id="PF08028">
    <property type="entry name" value="Acyl-CoA_dh_2"/>
    <property type="match status" value="1"/>
</dbReference>
<evidence type="ECO:0000256" key="4">
    <source>
        <dbReference type="ARBA" id="ARBA00022741"/>
    </source>
</evidence>
<dbReference type="EMBL" id="BAAAQX010000007">
    <property type="protein sequence ID" value="GAA2207862.1"/>
    <property type="molecule type" value="Genomic_DNA"/>
</dbReference>
<dbReference type="InterPro" id="IPR046373">
    <property type="entry name" value="Acyl-CoA_Oxase/DH_mid-dom_sf"/>
</dbReference>
<comment type="catalytic activity">
    <reaction evidence="11">
        <text>dibenzothiophene + FMNH2 + O2 = dibenzothiophene 5-oxide + FMN + H2O + H(+)</text>
        <dbReference type="Rhea" id="RHEA:49076"/>
        <dbReference type="ChEBI" id="CHEBI:15377"/>
        <dbReference type="ChEBI" id="CHEBI:15378"/>
        <dbReference type="ChEBI" id="CHEBI:15379"/>
        <dbReference type="ChEBI" id="CHEBI:23681"/>
        <dbReference type="ChEBI" id="CHEBI:23683"/>
        <dbReference type="ChEBI" id="CHEBI:57618"/>
        <dbReference type="ChEBI" id="CHEBI:58210"/>
    </reaction>
</comment>
<evidence type="ECO:0000256" key="1">
    <source>
        <dbReference type="ARBA" id="ARBA00004496"/>
    </source>
</evidence>
<name>A0ABN3CEX9_9ACTN</name>
<dbReference type="InterPro" id="IPR006091">
    <property type="entry name" value="Acyl-CoA_Oxase/DH_mid-dom"/>
</dbReference>
<evidence type="ECO:0000313" key="19">
    <source>
        <dbReference type="Proteomes" id="UP001499843"/>
    </source>
</evidence>
<dbReference type="InterPro" id="IPR009100">
    <property type="entry name" value="AcylCoA_DH/oxidase_NM_dom_sf"/>
</dbReference>
<evidence type="ECO:0000256" key="11">
    <source>
        <dbReference type="ARBA" id="ARBA00047859"/>
    </source>
</evidence>
<comment type="pathway">
    <text evidence="7">Sulfur metabolism; dibenzothiophene degradation.</text>
</comment>
<keyword evidence="4" id="KW-0547">Nucleotide-binding</keyword>
<sequence>MATTPAAPERVRRAYPAPVRDGDDAFVPLAARIGAVAARHAAEHDRDATFVAPAYRAMREHGYLRLPVPAELGGLGASLRQVCYAQAELGRHDGATALAVSMHLHSTLTQAFLHERGAPGAGQVLRRIASSDLVIATSGGSDWLWPDTVATVQDDGSLRVSGRKVFCSQAPEAGAVSTCAVLGRPGPGAEVAHFSVPLPSPGVRLEETWDTLGMRGTASHDLVLDDVRVPAEAIVARRPWGEFGDVLTTAEVHFAPVVAATYLGIAAQARDAALTRARTRAQPRTLTPATTSAATTSAATGTTASATTTTGTGTSPATSTAATSPAATSPAATSPAVAATGAASRAEGGGVSAAEGGAASRAGDGGASQAGSAASQTAAPPHGSRPATVSPTAQRVAGLMDARLRTAWWSLTGALDDLGPGYACTPDTLATVMIAKREAVLAAVEVVGLAMDLAGGGSYFRRSPLERACRDVRAGTFHPLTPEATLLYAGKLAFGDPGVTE</sequence>
<dbReference type="Proteomes" id="UP001499843">
    <property type="component" value="Unassembled WGS sequence"/>
</dbReference>
<keyword evidence="5" id="KW-0560">Oxidoreductase</keyword>
<evidence type="ECO:0000256" key="7">
    <source>
        <dbReference type="ARBA" id="ARBA00034307"/>
    </source>
</evidence>
<gene>
    <name evidence="18" type="ORF">GCM10009850_033200</name>
</gene>
<evidence type="ECO:0000256" key="8">
    <source>
        <dbReference type="ARBA" id="ARBA00034317"/>
    </source>
</evidence>
<dbReference type="InterPro" id="IPR013107">
    <property type="entry name" value="Acyl-CoA_DH_C"/>
</dbReference>
<dbReference type="Gene3D" id="2.40.110.10">
    <property type="entry name" value="Butyryl-CoA Dehydrogenase, subunit A, domain 2"/>
    <property type="match status" value="1"/>
</dbReference>
<evidence type="ECO:0000313" key="18">
    <source>
        <dbReference type="EMBL" id="GAA2207862.1"/>
    </source>
</evidence>
<keyword evidence="19" id="KW-1185">Reference proteome</keyword>
<dbReference type="EC" id="1.14.14.21" evidence="9"/>
<reference evidence="18 19" key="1">
    <citation type="journal article" date="2019" name="Int. J. Syst. Evol. Microbiol.">
        <title>The Global Catalogue of Microorganisms (GCM) 10K type strain sequencing project: providing services to taxonomists for standard genome sequencing and annotation.</title>
        <authorList>
            <consortium name="The Broad Institute Genomics Platform"/>
            <consortium name="The Broad Institute Genome Sequencing Center for Infectious Disease"/>
            <person name="Wu L."/>
            <person name="Ma J."/>
        </authorList>
    </citation>
    <scope>NUCLEOTIDE SEQUENCE [LARGE SCALE GENOMIC DNA]</scope>
    <source>
        <strain evidence="18 19">JCM 16114</strain>
    </source>
</reference>